<dbReference type="OrthoDB" id="8050531at2"/>
<protein>
    <submittedName>
        <fullName evidence="7">Polymerase</fullName>
    </submittedName>
</protein>
<evidence type="ECO:0000259" key="6">
    <source>
        <dbReference type="Pfam" id="PF04932"/>
    </source>
</evidence>
<accession>A0A2T1HQ10</accession>
<feature type="transmembrane region" description="Helical" evidence="5">
    <location>
        <begin position="202"/>
        <end position="219"/>
    </location>
</feature>
<keyword evidence="4 5" id="KW-0472">Membrane</keyword>
<keyword evidence="8" id="KW-1185">Reference proteome</keyword>
<feature type="transmembrane region" description="Helical" evidence="5">
    <location>
        <begin position="248"/>
        <end position="266"/>
    </location>
</feature>
<name>A0A2T1HQ10_9HYPH</name>
<dbReference type="RefSeq" id="WP_106338276.1">
    <property type="nucleotide sequence ID" value="NZ_PVZS01000021.1"/>
</dbReference>
<evidence type="ECO:0000256" key="4">
    <source>
        <dbReference type="ARBA" id="ARBA00023136"/>
    </source>
</evidence>
<feature type="transmembrane region" description="Helical" evidence="5">
    <location>
        <begin position="26"/>
        <end position="46"/>
    </location>
</feature>
<evidence type="ECO:0000256" key="5">
    <source>
        <dbReference type="SAM" id="Phobius"/>
    </source>
</evidence>
<dbReference type="PANTHER" id="PTHR37422">
    <property type="entry name" value="TEICHURONIC ACID BIOSYNTHESIS PROTEIN TUAE"/>
    <property type="match status" value="1"/>
</dbReference>
<reference evidence="8" key="1">
    <citation type="submission" date="2018-03" db="EMBL/GenBank/DDBJ databases">
        <authorList>
            <person name="Sun L."/>
            <person name="Liu H."/>
            <person name="Chen W."/>
            <person name="Huang K."/>
            <person name="Liu W."/>
            <person name="Gao X."/>
        </authorList>
    </citation>
    <scope>NUCLEOTIDE SEQUENCE [LARGE SCALE GENOMIC DNA]</scope>
    <source>
        <strain evidence="8">SH9</strain>
    </source>
</reference>
<feature type="transmembrane region" description="Helical" evidence="5">
    <location>
        <begin position="138"/>
        <end position="156"/>
    </location>
</feature>
<comment type="caution">
    <text evidence="7">The sequence shown here is derived from an EMBL/GenBank/DDBJ whole genome shotgun (WGS) entry which is preliminary data.</text>
</comment>
<comment type="subcellular location">
    <subcellularLocation>
        <location evidence="1">Membrane</location>
        <topology evidence="1">Multi-pass membrane protein</topology>
    </subcellularLocation>
</comment>
<dbReference type="InterPro" id="IPR007016">
    <property type="entry name" value="O-antigen_ligase-rel_domated"/>
</dbReference>
<feature type="transmembrane region" description="Helical" evidence="5">
    <location>
        <begin position="176"/>
        <end position="195"/>
    </location>
</feature>
<evidence type="ECO:0000313" key="8">
    <source>
        <dbReference type="Proteomes" id="UP000239772"/>
    </source>
</evidence>
<dbReference type="InterPro" id="IPR051533">
    <property type="entry name" value="WaaL-like"/>
</dbReference>
<dbReference type="AlphaFoldDB" id="A0A2T1HQ10"/>
<feature type="domain" description="O-antigen ligase-related" evidence="6">
    <location>
        <begin position="207"/>
        <end position="354"/>
    </location>
</feature>
<evidence type="ECO:0000256" key="3">
    <source>
        <dbReference type="ARBA" id="ARBA00022989"/>
    </source>
</evidence>
<feature type="transmembrane region" description="Helical" evidence="5">
    <location>
        <begin position="52"/>
        <end position="76"/>
    </location>
</feature>
<feature type="transmembrane region" description="Helical" evidence="5">
    <location>
        <begin position="88"/>
        <end position="105"/>
    </location>
</feature>
<feature type="transmembrane region" description="Helical" evidence="5">
    <location>
        <begin position="346"/>
        <end position="365"/>
    </location>
</feature>
<sequence>MFVLPKTSAESPDSASTPCSHQGARFALDGAAALLVAVLPVLMAFANRSSPLVMGIAALLCVGGAVLEWGAGRVLAAIKRIVLSPEGIASLLLLAWALVSIAWSVDRRQSLAAYAELMAPLAAGVLLAACLPERLPRWAPLALAAAIVATSALVAVEVRLGFPLRRLWSGRMETFVMNRPIVTVALLFWPLAASLRSQGRRGLALAVFAAVAAGAVLSTSGTSKLAVLVGAGAYAISLATPRLAGACLAPVLAALLLIQPVFGVVVERVTPARAFDALASAHARERVDIWISFGEVAMRRLGTGTGFGSSPKLPNDPVVAEVPAQHREMLGVGHPHDALLQVWSELGAPGAAFALLLLLMAARHIRRLPEDRRPEAIACLAAAVAIGVESHGAWQAWWIATVTLPVLLFRRLQPSAAVTPRA</sequence>
<evidence type="ECO:0000256" key="1">
    <source>
        <dbReference type="ARBA" id="ARBA00004141"/>
    </source>
</evidence>
<dbReference type="GO" id="GO:0016020">
    <property type="term" value="C:membrane"/>
    <property type="evidence" value="ECO:0007669"/>
    <property type="project" value="UniProtKB-SubCell"/>
</dbReference>
<evidence type="ECO:0000313" key="7">
    <source>
        <dbReference type="EMBL" id="PSC03707.1"/>
    </source>
</evidence>
<dbReference type="Pfam" id="PF04932">
    <property type="entry name" value="Wzy_C"/>
    <property type="match status" value="1"/>
</dbReference>
<proteinExistence type="predicted"/>
<dbReference type="PANTHER" id="PTHR37422:SF13">
    <property type="entry name" value="LIPOPOLYSACCHARIDE BIOSYNTHESIS PROTEIN PA4999-RELATED"/>
    <property type="match status" value="1"/>
</dbReference>
<keyword evidence="2 5" id="KW-0812">Transmembrane</keyword>
<dbReference type="Proteomes" id="UP000239772">
    <property type="component" value="Unassembled WGS sequence"/>
</dbReference>
<organism evidence="7 8">
    <name type="scientific">Alsobacter soli</name>
    <dbReference type="NCBI Taxonomy" id="2109933"/>
    <lineage>
        <taxon>Bacteria</taxon>
        <taxon>Pseudomonadati</taxon>
        <taxon>Pseudomonadota</taxon>
        <taxon>Alphaproteobacteria</taxon>
        <taxon>Hyphomicrobiales</taxon>
        <taxon>Alsobacteraceae</taxon>
        <taxon>Alsobacter</taxon>
    </lineage>
</organism>
<dbReference type="EMBL" id="PVZS01000021">
    <property type="protein sequence ID" value="PSC03707.1"/>
    <property type="molecule type" value="Genomic_DNA"/>
</dbReference>
<evidence type="ECO:0000256" key="2">
    <source>
        <dbReference type="ARBA" id="ARBA00022692"/>
    </source>
</evidence>
<feature type="transmembrane region" description="Helical" evidence="5">
    <location>
        <begin position="111"/>
        <end position="131"/>
    </location>
</feature>
<gene>
    <name evidence="7" type="ORF">SLNSH_17330</name>
</gene>
<keyword evidence="3 5" id="KW-1133">Transmembrane helix</keyword>